<keyword evidence="4" id="KW-1185">Reference proteome</keyword>
<comment type="caution">
    <text evidence="3">The sequence shown here is derived from an EMBL/GenBank/DDBJ whole genome shotgun (WGS) entry which is preliminary data.</text>
</comment>
<evidence type="ECO:0000313" key="3">
    <source>
        <dbReference type="EMBL" id="KAK2962879.1"/>
    </source>
</evidence>
<dbReference type="Proteomes" id="UP001281761">
    <property type="component" value="Unassembled WGS sequence"/>
</dbReference>
<accession>A0ABQ9YGJ4</accession>
<feature type="region of interest" description="Disordered" evidence="2">
    <location>
        <begin position="1"/>
        <end position="40"/>
    </location>
</feature>
<protein>
    <submittedName>
        <fullName evidence="3">Uncharacterized protein</fullName>
    </submittedName>
</protein>
<evidence type="ECO:0000256" key="2">
    <source>
        <dbReference type="SAM" id="MobiDB-lite"/>
    </source>
</evidence>
<evidence type="ECO:0000256" key="1">
    <source>
        <dbReference type="SAM" id="Coils"/>
    </source>
</evidence>
<feature type="compositionally biased region" description="Low complexity" evidence="2">
    <location>
        <begin position="23"/>
        <end position="34"/>
    </location>
</feature>
<sequence length="369" mass="42148">MSAETDTALDTPIRASSSQIPASTRRGTNTGRSTVINPPPTTNFALGFNDVFQQLDDQIRELDTTIDKLAFEITFLEEDAHKIEATISVDTAELKNTYEAQKKKNQDLRRVIKTLRQQIVDYGHADKSISQIDAIKSKEIKRLRNMLDNGSLTVDSCVRAHKSQKAEYEQSTKALDISENSLNFSRAEVAELEERLRLLEEKMNEEFGFNQRQKEEKAKNPDAPNEGEDVNKDETQSNLSEENEESGIDALTFLGLQRELRRLREVTKMKEEEFMRMDSAVETKLKRLEQLQRLKALEDRRKVVLEIEKAKLGELRKTAASMGIKLEDNSLFEDKNADERSEAFFDDMDDQFVFNAAQEYSGDSDDGMN</sequence>
<dbReference type="EMBL" id="JARBJD010000009">
    <property type="protein sequence ID" value="KAK2962879.1"/>
    <property type="molecule type" value="Genomic_DNA"/>
</dbReference>
<evidence type="ECO:0000313" key="4">
    <source>
        <dbReference type="Proteomes" id="UP001281761"/>
    </source>
</evidence>
<keyword evidence="1" id="KW-0175">Coiled coil</keyword>
<proteinExistence type="predicted"/>
<feature type="coiled-coil region" evidence="1">
    <location>
        <begin position="175"/>
        <end position="202"/>
    </location>
</feature>
<feature type="region of interest" description="Disordered" evidence="2">
    <location>
        <begin position="207"/>
        <end position="245"/>
    </location>
</feature>
<gene>
    <name evidence="3" type="ORF">BLNAU_2314</name>
</gene>
<reference evidence="3 4" key="1">
    <citation type="journal article" date="2022" name="bioRxiv">
        <title>Genomics of Preaxostyla Flagellates Illuminates Evolutionary Transitions and the Path Towards Mitochondrial Loss.</title>
        <authorList>
            <person name="Novak L.V.F."/>
            <person name="Treitli S.C."/>
            <person name="Pyrih J."/>
            <person name="Halakuc P."/>
            <person name="Pipaliya S.V."/>
            <person name="Vacek V."/>
            <person name="Brzon O."/>
            <person name="Soukal P."/>
            <person name="Eme L."/>
            <person name="Dacks J.B."/>
            <person name="Karnkowska A."/>
            <person name="Elias M."/>
            <person name="Hampl V."/>
        </authorList>
    </citation>
    <scope>NUCLEOTIDE SEQUENCE [LARGE SCALE GENOMIC DNA]</scope>
    <source>
        <strain evidence="3">NAU3</strain>
        <tissue evidence="3">Gut</tissue>
    </source>
</reference>
<name>A0ABQ9YGJ4_9EUKA</name>
<feature type="coiled-coil region" evidence="1">
    <location>
        <begin position="59"/>
        <end position="118"/>
    </location>
</feature>
<organism evidence="3 4">
    <name type="scientific">Blattamonas nauphoetae</name>
    <dbReference type="NCBI Taxonomy" id="2049346"/>
    <lineage>
        <taxon>Eukaryota</taxon>
        <taxon>Metamonada</taxon>
        <taxon>Preaxostyla</taxon>
        <taxon>Oxymonadida</taxon>
        <taxon>Blattamonas</taxon>
    </lineage>
</organism>